<evidence type="ECO:0000256" key="1">
    <source>
        <dbReference type="ARBA" id="ARBA00005968"/>
    </source>
</evidence>
<reference evidence="3 4" key="1">
    <citation type="submission" date="2021-06" db="EMBL/GenBank/DDBJ databases">
        <authorList>
            <person name="Palmer J.M."/>
        </authorList>
    </citation>
    <scope>NUCLEOTIDE SEQUENCE [LARGE SCALE GENOMIC DNA]</scope>
    <source>
        <strain evidence="3 4">GA_2019</strain>
        <tissue evidence="3">Muscle</tissue>
    </source>
</reference>
<dbReference type="Gene3D" id="3.90.260.10">
    <property type="entry name" value="Transglutaminase-like"/>
    <property type="match status" value="1"/>
</dbReference>
<protein>
    <recommendedName>
        <fullName evidence="2">Transglutaminase N-terminal domain-containing protein</fullName>
    </recommendedName>
</protein>
<name>A0ABV0PD33_9TELE</name>
<dbReference type="Pfam" id="PF00868">
    <property type="entry name" value="Transglut_N"/>
    <property type="match status" value="1"/>
</dbReference>
<dbReference type="EMBL" id="JAHRIO010070606">
    <property type="protein sequence ID" value="MEQ2181360.1"/>
    <property type="molecule type" value="Genomic_DNA"/>
</dbReference>
<accession>A0ABV0PD33</accession>
<evidence type="ECO:0000313" key="3">
    <source>
        <dbReference type="EMBL" id="MEQ2181360.1"/>
    </source>
</evidence>
<keyword evidence="4" id="KW-1185">Reference proteome</keyword>
<dbReference type="InterPro" id="IPR014756">
    <property type="entry name" value="Ig_E-set"/>
</dbReference>
<evidence type="ECO:0000313" key="4">
    <source>
        <dbReference type="Proteomes" id="UP001476798"/>
    </source>
</evidence>
<dbReference type="Proteomes" id="UP001476798">
    <property type="component" value="Unassembled WGS sequence"/>
</dbReference>
<comment type="caution">
    <text evidence="3">The sequence shown here is derived from an EMBL/GenBank/DDBJ whole genome shotgun (WGS) entry which is preliminary data.</text>
</comment>
<sequence>MEDLSIQHANLELSENLGRHRTDGFKNANALVVRRGAPFKISVQLKGRPFNPRTDSLRIKVILGRLYVEMPVTFSTKHSSSHWNAYIDPNNLNFQKLSIVIYSPASVSVGCYTFQLSVSTQDGQKSTVVGDFIMLCNPWCSEDAVYIPFEDQREEYILSDSGLLFMGTPMNLVSRPWSFDLYEPGVLEACLDLLKVSPQHQKNKRKDYLNRGNPVYISRVVSAMVSANRPQKQHDRKYKMGMNHIQTVLLPTA</sequence>
<organism evidence="3 4">
    <name type="scientific">Goodea atripinnis</name>
    <dbReference type="NCBI Taxonomy" id="208336"/>
    <lineage>
        <taxon>Eukaryota</taxon>
        <taxon>Metazoa</taxon>
        <taxon>Chordata</taxon>
        <taxon>Craniata</taxon>
        <taxon>Vertebrata</taxon>
        <taxon>Euteleostomi</taxon>
        <taxon>Actinopterygii</taxon>
        <taxon>Neopterygii</taxon>
        <taxon>Teleostei</taxon>
        <taxon>Neoteleostei</taxon>
        <taxon>Acanthomorphata</taxon>
        <taxon>Ovalentaria</taxon>
        <taxon>Atherinomorphae</taxon>
        <taxon>Cyprinodontiformes</taxon>
        <taxon>Goodeidae</taxon>
        <taxon>Goodea</taxon>
    </lineage>
</organism>
<dbReference type="PANTHER" id="PTHR11590">
    <property type="entry name" value="PROTEIN-GLUTAMINE GAMMA-GLUTAMYLTRANSFERASE"/>
    <property type="match status" value="1"/>
</dbReference>
<dbReference type="InterPro" id="IPR050779">
    <property type="entry name" value="Transglutaminase"/>
</dbReference>
<proteinExistence type="inferred from homology"/>
<comment type="similarity">
    <text evidence="1">Belongs to the transglutaminase superfamily. Transglutaminase family.</text>
</comment>
<dbReference type="Gene3D" id="2.60.40.10">
    <property type="entry name" value="Immunoglobulins"/>
    <property type="match status" value="1"/>
</dbReference>
<dbReference type="InterPro" id="IPR038765">
    <property type="entry name" value="Papain-like_cys_pep_sf"/>
</dbReference>
<dbReference type="InterPro" id="IPR013783">
    <property type="entry name" value="Ig-like_fold"/>
</dbReference>
<dbReference type="SUPFAM" id="SSF81296">
    <property type="entry name" value="E set domains"/>
    <property type="match status" value="1"/>
</dbReference>
<feature type="domain" description="Transglutaminase N-terminal" evidence="2">
    <location>
        <begin position="8"/>
        <end position="118"/>
    </location>
</feature>
<dbReference type="PANTHER" id="PTHR11590:SF80">
    <property type="entry name" value="TRANSGLUTAMINASE 5,-LIKE"/>
    <property type="match status" value="1"/>
</dbReference>
<dbReference type="InterPro" id="IPR001102">
    <property type="entry name" value="Transglutaminase_N"/>
</dbReference>
<evidence type="ECO:0000259" key="2">
    <source>
        <dbReference type="Pfam" id="PF00868"/>
    </source>
</evidence>
<dbReference type="SUPFAM" id="SSF54001">
    <property type="entry name" value="Cysteine proteinases"/>
    <property type="match status" value="1"/>
</dbReference>
<gene>
    <name evidence="3" type="ORF">GOODEAATRI_010766</name>
</gene>
<dbReference type="InterPro" id="IPR036985">
    <property type="entry name" value="Transglutaminase-like_sf"/>
</dbReference>